<protein>
    <recommendedName>
        <fullName evidence="5">DUF5666 domain-containing protein</fullName>
    </recommendedName>
</protein>
<feature type="compositionally biased region" description="Low complexity" evidence="1">
    <location>
        <begin position="78"/>
        <end position="90"/>
    </location>
</feature>
<keyword evidence="2" id="KW-0472">Membrane</keyword>
<evidence type="ECO:0008006" key="5">
    <source>
        <dbReference type="Google" id="ProtNLM"/>
    </source>
</evidence>
<reference evidence="3 4" key="1">
    <citation type="submission" date="2020-10" db="EMBL/GenBank/DDBJ databases">
        <title>Whole genome sequence of oil-degrading bacteria Rhodococcus pyridinivorans strain 5Ap.</title>
        <authorList>
            <person name="Akhremchuk A.E."/>
            <person name="Valentovich L.N."/>
            <person name="Charniauskaya M.I."/>
            <person name="Bukliarevich H.A."/>
            <person name="Titok M.A."/>
        </authorList>
    </citation>
    <scope>NUCLEOTIDE SEQUENCE [LARGE SCALE GENOMIC DNA]</scope>
    <source>
        <strain evidence="3 4">5Ap</strain>
    </source>
</reference>
<sequence length="315" mass="31989">MKNPQDPRTPQERAYALDESSNGTDDDATRVLHTDDATEAYGRPVTNPTVAYTRYEQWGAQGSEYQPTQAYPSPQGPPSQQGSPSQQGPPSQQPYPPQPGYPPPHGYQPTQVLPGYDPGNPQTAMNPGPGTRGHGIPGQPPTGPAPGTDAGKPRGPRWGLITLAAVVLIALGGTIGFLLSRPDDSTSRVASDRAPATVAPPPTATLPPAPEPTTPGLPLDRIPGGLGEVMGDAGAVVGTITANDGGSITLGVIGGSTVTVVLTPDTEIITLTGDTADSLEVGATAVATGSAVEQGRMTAETVVSASLPSFGGSGR</sequence>
<keyword evidence="2" id="KW-0812">Transmembrane</keyword>
<evidence type="ECO:0000256" key="1">
    <source>
        <dbReference type="SAM" id="MobiDB-lite"/>
    </source>
</evidence>
<gene>
    <name evidence="3" type="ORF">INP59_19550</name>
</gene>
<dbReference type="AlphaFoldDB" id="A0A7M2XL33"/>
<evidence type="ECO:0000313" key="4">
    <source>
        <dbReference type="Proteomes" id="UP000593818"/>
    </source>
</evidence>
<feature type="compositionally biased region" description="Pro residues" evidence="1">
    <location>
        <begin position="198"/>
        <end position="214"/>
    </location>
</feature>
<accession>A0A7M2XL33</accession>
<feature type="transmembrane region" description="Helical" evidence="2">
    <location>
        <begin position="158"/>
        <end position="179"/>
    </location>
</feature>
<keyword evidence="4" id="KW-1185">Reference proteome</keyword>
<evidence type="ECO:0000313" key="3">
    <source>
        <dbReference type="EMBL" id="QOV98062.1"/>
    </source>
</evidence>
<name>A0A7M2XL33_9NOCA</name>
<dbReference type="Proteomes" id="UP000593818">
    <property type="component" value="Chromosome"/>
</dbReference>
<feature type="compositionally biased region" description="Basic and acidic residues" evidence="1">
    <location>
        <begin position="27"/>
        <end position="36"/>
    </location>
</feature>
<keyword evidence="2" id="KW-1133">Transmembrane helix</keyword>
<feature type="region of interest" description="Disordered" evidence="1">
    <location>
        <begin position="184"/>
        <end position="214"/>
    </location>
</feature>
<dbReference type="EMBL" id="CP063450">
    <property type="protein sequence ID" value="QOV98062.1"/>
    <property type="molecule type" value="Genomic_DNA"/>
</dbReference>
<organism evidence="3 4">
    <name type="scientific">Rhodococcus pyridinivorans</name>
    <dbReference type="NCBI Taxonomy" id="103816"/>
    <lineage>
        <taxon>Bacteria</taxon>
        <taxon>Bacillati</taxon>
        <taxon>Actinomycetota</taxon>
        <taxon>Actinomycetes</taxon>
        <taxon>Mycobacteriales</taxon>
        <taxon>Nocardiaceae</taxon>
        <taxon>Rhodococcus</taxon>
    </lineage>
</organism>
<evidence type="ECO:0000256" key="2">
    <source>
        <dbReference type="SAM" id="Phobius"/>
    </source>
</evidence>
<dbReference type="RefSeq" id="WP_193902567.1">
    <property type="nucleotide sequence ID" value="NZ_CP063450.1"/>
</dbReference>
<proteinExistence type="predicted"/>
<feature type="region of interest" description="Disordered" evidence="1">
    <location>
        <begin position="1"/>
        <end position="156"/>
    </location>
</feature>
<feature type="compositionally biased region" description="Pro residues" evidence="1">
    <location>
        <begin position="91"/>
        <end position="106"/>
    </location>
</feature>